<feature type="domain" description="SfsA N-terminal OB" evidence="3">
    <location>
        <begin position="24"/>
        <end position="88"/>
    </location>
</feature>
<dbReference type="PANTHER" id="PTHR30545:SF2">
    <property type="entry name" value="SUGAR FERMENTATION STIMULATION PROTEIN A"/>
    <property type="match status" value="1"/>
</dbReference>
<dbReference type="EMBL" id="CP002736">
    <property type="protein sequence ID" value="AEF93609.1"/>
    <property type="molecule type" value="Genomic_DNA"/>
</dbReference>
<gene>
    <name evidence="1" type="primary">sfsA</name>
    <name evidence="4" type="ordered locus">Desca_0724</name>
</gene>
<dbReference type="Gene3D" id="2.40.50.580">
    <property type="match status" value="1"/>
</dbReference>
<evidence type="ECO:0000259" key="3">
    <source>
        <dbReference type="Pfam" id="PF17746"/>
    </source>
</evidence>
<dbReference type="HAMAP" id="MF_00095">
    <property type="entry name" value="SfsA"/>
    <property type="match status" value="1"/>
</dbReference>
<proteinExistence type="inferred from homology"/>
<dbReference type="AlphaFoldDB" id="F6B8N7"/>
<feature type="domain" description="Sugar fermentation stimulation protein C-terminal" evidence="2">
    <location>
        <begin position="92"/>
        <end position="227"/>
    </location>
</feature>
<organism evidence="4 5">
    <name type="scientific">Desulfotomaculum nigrificans (strain DSM 14880 / VKM B-2319 / CO-1-SRB)</name>
    <name type="common">Desulfotomaculum carboxydivorans</name>
    <dbReference type="NCBI Taxonomy" id="868595"/>
    <lineage>
        <taxon>Bacteria</taxon>
        <taxon>Bacillati</taxon>
        <taxon>Bacillota</taxon>
        <taxon>Clostridia</taxon>
        <taxon>Eubacteriales</taxon>
        <taxon>Desulfotomaculaceae</taxon>
        <taxon>Desulfotomaculum</taxon>
    </lineage>
</organism>
<evidence type="ECO:0000313" key="4">
    <source>
        <dbReference type="EMBL" id="AEF93609.1"/>
    </source>
</evidence>
<accession>F6B8N7</accession>
<evidence type="ECO:0000313" key="5">
    <source>
        <dbReference type="Proteomes" id="UP000009226"/>
    </source>
</evidence>
<sequence>MNGPIKLPQSISLALPETIAAKFVERKNRFVGLVELDGQIHAAHVPSSGRMRELLFPGNTVYITPMPPGKRTSHRILLAAYGKTLVSVDALLPNRLIYRAVASNILAQFTGYDDIIKEVGYGTSRIDLFLKGEAGRCFMEIKSVTLVDEGVAKFPDAPSERGTRHLIELAGAVTEGFRAAVIFLVQRDDAVYFTPNQVTDPAFAQALRQAVAAGVEVYALTCQVTREAVTLWGQIPVHL</sequence>
<dbReference type="HOGENOM" id="CLU_052299_1_0_9"/>
<name>F6B8N7_DESCC</name>
<dbReference type="InterPro" id="IPR041465">
    <property type="entry name" value="SfsA_N"/>
</dbReference>
<evidence type="ECO:0000256" key="1">
    <source>
        <dbReference type="HAMAP-Rule" id="MF_00095"/>
    </source>
</evidence>
<evidence type="ECO:0000259" key="2">
    <source>
        <dbReference type="Pfam" id="PF03749"/>
    </source>
</evidence>
<dbReference type="PANTHER" id="PTHR30545">
    <property type="entry name" value="SUGAR FERMENTATION STIMULATION PROTEIN A"/>
    <property type="match status" value="1"/>
</dbReference>
<dbReference type="KEGG" id="dca:Desca_0724"/>
<dbReference type="NCBIfam" id="TIGR00230">
    <property type="entry name" value="sfsA"/>
    <property type="match status" value="1"/>
</dbReference>
<dbReference type="Pfam" id="PF03749">
    <property type="entry name" value="SfsA"/>
    <property type="match status" value="1"/>
</dbReference>
<comment type="similarity">
    <text evidence="1">Belongs to the SfsA family.</text>
</comment>
<dbReference type="Proteomes" id="UP000009226">
    <property type="component" value="Chromosome"/>
</dbReference>
<dbReference type="STRING" id="868595.Desca_0724"/>
<dbReference type="RefSeq" id="WP_013809805.1">
    <property type="nucleotide sequence ID" value="NC_015565.1"/>
</dbReference>
<dbReference type="eggNOG" id="COG1489">
    <property type="taxonomic scope" value="Bacteria"/>
</dbReference>
<dbReference type="CDD" id="cd22359">
    <property type="entry name" value="SfsA-like_bacterial"/>
    <property type="match status" value="1"/>
</dbReference>
<dbReference type="Pfam" id="PF17746">
    <property type="entry name" value="SfsA_N"/>
    <property type="match status" value="1"/>
</dbReference>
<protein>
    <recommendedName>
        <fullName evidence="1">Sugar fermentation stimulation protein homolog</fullName>
    </recommendedName>
</protein>
<dbReference type="InterPro" id="IPR040452">
    <property type="entry name" value="SfsA_C"/>
</dbReference>
<reference evidence="4" key="1">
    <citation type="submission" date="2011-05" db="EMBL/GenBank/DDBJ databases">
        <title>Complete sequence of Desulfotomaculum carboxydivorans CO-1-SRB.</title>
        <authorList>
            <consortium name="US DOE Joint Genome Institute"/>
            <person name="Lucas S."/>
            <person name="Han J."/>
            <person name="Lapidus A."/>
            <person name="Cheng J.-F."/>
            <person name="Goodwin L."/>
            <person name="Pitluck S."/>
            <person name="Peters L."/>
            <person name="Mikhailova N."/>
            <person name="Lu M."/>
            <person name="Han C."/>
            <person name="Tapia R."/>
            <person name="Land M."/>
            <person name="Hauser L."/>
            <person name="Kyrpides N."/>
            <person name="Ivanova N."/>
            <person name="Pagani I."/>
            <person name="Stams A."/>
            <person name="Plugge C."/>
            <person name="Muyzer G."/>
            <person name="Kuever J."/>
            <person name="Parshina S."/>
            <person name="Ivanova A."/>
            <person name="Nazina T."/>
            <person name="Woyke T."/>
        </authorList>
    </citation>
    <scope>NUCLEOTIDE SEQUENCE [LARGE SCALE GENOMIC DNA]</scope>
    <source>
        <strain evidence="4">CO-1-SRB</strain>
    </source>
</reference>
<dbReference type="Gene3D" id="3.40.1350.60">
    <property type="match status" value="1"/>
</dbReference>
<keyword evidence="5" id="KW-1185">Reference proteome</keyword>
<dbReference type="GO" id="GO:0003677">
    <property type="term" value="F:DNA binding"/>
    <property type="evidence" value="ECO:0007669"/>
    <property type="project" value="InterPro"/>
</dbReference>
<dbReference type="InterPro" id="IPR005224">
    <property type="entry name" value="SfsA"/>
</dbReference>